<reference evidence="1" key="1">
    <citation type="journal article" date="2015" name="Nature">
        <title>Complex archaea that bridge the gap between prokaryotes and eukaryotes.</title>
        <authorList>
            <person name="Spang A."/>
            <person name="Saw J.H."/>
            <person name="Jorgensen S.L."/>
            <person name="Zaremba-Niedzwiedzka K."/>
            <person name="Martijn J."/>
            <person name="Lind A.E."/>
            <person name="van Eijk R."/>
            <person name="Schleper C."/>
            <person name="Guy L."/>
            <person name="Ettema T.J."/>
        </authorList>
    </citation>
    <scope>NUCLEOTIDE SEQUENCE</scope>
</reference>
<comment type="caution">
    <text evidence="1">The sequence shown here is derived from an EMBL/GenBank/DDBJ whole genome shotgun (WGS) entry which is preliminary data.</text>
</comment>
<evidence type="ECO:0000313" key="1">
    <source>
        <dbReference type="EMBL" id="KKL76959.1"/>
    </source>
</evidence>
<accession>A0A0F9ESH1</accession>
<gene>
    <name evidence="1" type="ORF">LCGC14_2039660</name>
</gene>
<sequence>MRITINVTKRDITEGNEMDCPVTRALRRALGVRKNSRLGDSLRVGSLTIYYLVEDEWDEIDLATMPKIAQDFVRDFDRNRTVKPFSFPANFNQVRAKSIGLTLPTV</sequence>
<protein>
    <submittedName>
        <fullName evidence="1">Uncharacterized protein</fullName>
    </submittedName>
</protein>
<name>A0A0F9ESH1_9ZZZZ</name>
<dbReference type="AlphaFoldDB" id="A0A0F9ESH1"/>
<organism evidence="1">
    <name type="scientific">marine sediment metagenome</name>
    <dbReference type="NCBI Taxonomy" id="412755"/>
    <lineage>
        <taxon>unclassified sequences</taxon>
        <taxon>metagenomes</taxon>
        <taxon>ecological metagenomes</taxon>
    </lineage>
</organism>
<proteinExistence type="predicted"/>
<dbReference type="EMBL" id="LAZR01023891">
    <property type="protein sequence ID" value="KKL76959.1"/>
    <property type="molecule type" value="Genomic_DNA"/>
</dbReference>